<accession>A0ABM8UZM3</accession>
<proteinExistence type="predicted"/>
<dbReference type="Proteomes" id="UP000681526">
    <property type="component" value="Unassembled WGS sequence"/>
</dbReference>
<organism evidence="1 2">
    <name type="scientific">Thermobacillus xylanilyticus</name>
    <dbReference type="NCBI Taxonomy" id="76633"/>
    <lineage>
        <taxon>Bacteria</taxon>
        <taxon>Bacillati</taxon>
        <taxon>Bacillota</taxon>
        <taxon>Bacilli</taxon>
        <taxon>Bacillales</taxon>
        <taxon>Paenibacillaceae</taxon>
        <taxon>Thermobacillus</taxon>
    </lineage>
</organism>
<evidence type="ECO:0000313" key="1">
    <source>
        <dbReference type="EMBL" id="CAG5077094.1"/>
    </source>
</evidence>
<name>A0ABM8UZM3_THEXY</name>
<keyword evidence="2" id="KW-1185">Reference proteome</keyword>
<gene>
    <name evidence="1" type="primary">txxe 147</name>
    <name evidence="1" type="ORF">TXXE_01150</name>
</gene>
<evidence type="ECO:0000313" key="2">
    <source>
        <dbReference type="Proteomes" id="UP000681526"/>
    </source>
</evidence>
<dbReference type="EMBL" id="CAJRAY010000005">
    <property type="protein sequence ID" value="CAG5077094.1"/>
    <property type="molecule type" value="Genomic_DNA"/>
</dbReference>
<protein>
    <submittedName>
        <fullName evidence="1">Uncharacterized protein</fullName>
    </submittedName>
</protein>
<reference evidence="1 2" key="1">
    <citation type="submission" date="2021-04" db="EMBL/GenBank/DDBJ databases">
        <authorList>
            <person name="Rakotoarivonina H."/>
        </authorList>
    </citation>
    <scope>NUCLEOTIDE SEQUENCE [LARGE SCALE GENOMIC DNA]</scope>
    <source>
        <strain evidence="1 2">XE</strain>
    </source>
</reference>
<comment type="caution">
    <text evidence="1">The sequence shown here is derived from an EMBL/GenBank/DDBJ whole genome shotgun (WGS) entry which is preliminary data.</text>
</comment>
<sequence>MESLNPLFSKTGTIIFEVAEEVETSADKPLELCLT</sequence>